<keyword evidence="5" id="KW-0808">Transferase</keyword>
<dbReference type="SUPFAM" id="SSF53448">
    <property type="entry name" value="Nucleotide-diphospho-sugar transferases"/>
    <property type="match status" value="1"/>
</dbReference>
<keyword evidence="7" id="KW-0430">Lectin</keyword>
<dbReference type="Pfam" id="PF00535">
    <property type="entry name" value="Glycos_transf_2"/>
    <property type="match status" value="1"/>
</dbReference>
<dbReference type="Gene3D" id="3.90.550.10">
    <property type="entry name" value="Spore Coat Polysaccharide Biosynthesis Protein SpsA, Chain A"/>
    <property type="match status" value="1"/>
</dbReference>
<evidence type="ECO:0000256" key="5">
    <source>
        <dbReference type="ARBA" id="ARBA00022679"/>
    </source>
</evidence>
<comment type="caution">
    <text evidence="14">The sequence shown here is derived from an EMBL/GenBank/DDBJ whole genome shotgun (WGS) entry which is preliminary data.</text>
</comment>
<sequence>METAEREEATAEARMEGVWRSDAPVTIFLDSHIEATRGWIEPILARIAEDKRHVVVPSIDTIGAEDMVYRVGGGLGVLGFSWTLGQDPYMADTGPDGSHPAKSPVMAGGLFASDTREFLRLGGYDPEMRLYGGEEMEIGFRTWMCGGDIEYLPCSHVGHIFRTPAYWKGQVYKVPGEEISRNKLRTAEVWMDEYKSLVQFASSPLPASLPIGDLEPRRQLRQKLQCKDFRWYLQTVTPHLFVPKISPQTKGGALRNQVLDACLDTLGSRLPGDTIGCYPCHGQHGTQAFVEDESGLLRVPQLGYKMCLSMENSFVSVRPCQEKDERLKWSLDSNLHIRSSQGTCLQASDQASTRSPFTLNVGTCQDDKSQEWHWS</sequence>
<keyword evidence="15" id="KW-1185">Reference proteome</keyword>
<dbReference type="OrthoDB" id="416652at2759"/>
<dbReference type="InterPro" id="IPR035992">
    <property type="entry name" value="Ricin_B-like_lectins"/>
</dbReference>
<dbReference type="PANTHER" id="PTHR11675">
    <property type="entry name" value="N-ACETYLGALACTOSAMINYLTRANSFERASE"/>
    <property type="match status" value="1"/>
</dbReference>
<dbReference type="AlphaFoldDB" id="A0A812W945"/>
<keyword evidence="6" id="KW-0479">Metal-binding</keyword>
<evidence type="ECO:0000256" key="9">
    <source>
        <dbReference type="ARBA" id="ARBA00023157"/>
    </source>
</evidence>
<dbReference type="GO" id="GO:0006493">
    <property type="term" value="P:protein O-linked glycosylation"/>
    <property type="evidence" value="ECO:0007669"/>
    <property type="project" value="TreeGrafter"/>
</dbReference>
<reference evidence="14" key="1">
    <citation type="submission" date="2021-02" db="EMBL/GenBank/DDBJ databases">
        <authorList>
            <person name="Dougan E. K."/>
            <person name="Rhodes N."/>
            <person name="Thang M."/>
            <person name="Chan C."/>
        </authorList>
    </citation>
    <scope>NUCLEOTIDE SEQUENCE</scope>
</reference>
<protein>
    <recommendedName>
        <fullName evidence="12">Protein-UDP acetylgalactosaminyltransferase 7</fullName>
    </recommendedName>
    <alternativeName>
        <fullName evidence="11">UDP-GalNAc:polypeptide N-acetylgalactosaminyltransferase 7</fullName>
    </alternativeName>
</protein>
<feature type="domain" description="Ricin B lectin" evidence="13">
    <location>
        <begin position="251"/>
        <end position="375"/>
    </location>
</feature>
<evidence type="ECO:0000313" key="15">
    <source>
        <dbReference type="Proteomes" id="UP000649617"/>
    </source>
</evidence>
<dbReference type="InterPro" id="IPR001173">
    <property type="entry name" value="Glyco_trans_2-like"/>
</dbReference>
<dbReference type="SUPFAM" id="SSF50370">
    <property type="entry name" value="Ricin B-like lectins"/>
    <property type="match status" value="1"/>
</dbReference>
<evidence type="ECO:0000256" key="8">
    <source>
        <dbReference type="ARBA" id="ARBA00023034"/>
    </source>
</evidence>
<comment type="pathway">
    <text evidence="3">Protein modification; protein glycosylation.</text>
</comment>
<keyword evidence="9" id="KW-1015">Disulfide bond</keyword>
<dbReference type="InterPro" id="IPR000772">
    <property type="entry name" value="Ricin_B_lectin"/>
</dbReference>
<dbReference type="PROSITE" id="PS50231">
    <property type="entry name" value="RICIN_B_LECTIN"/>
    <property type="match status" value="1"/>
</dbReference>
<dbReference type="InterPro" id="IPR027791">
    <property type="entry name" value="Galactosyl_T_C"/>
</dbReference>
<dbReference type="Pfam" id="PF02709">
    <property type="entry name" value="Glyco_transf_7C"/>
    <property type="match status" value="1"/>
</dbReference>
<dbReference type="PANTHER" id="PTHR11675:SF68">
    <property type="entry name" value="N-ACETYLGALACTOSAMINYLTRANSFERASE 7"/>
    <property type="match status" value="1"/>
</dbReference>
<keyword evidence="8" id="KW-0333">Golgi apparatus</keyword>
<evidence type="ECO:0000256" key="10">
    <source>
        <dbReference type="ARBA" id="ARBA00023211"/>
    </source>
</evidence>
<dbReference type="InterPro" id="IPR029044">
    <property type="entry name" value="Nucleotide-diphossugar_trans"/>
</dbReference>
<evidence type="ECO:0000256" key="6">
    <source>
        <dbReference type="ARBA" id="ARBA00022723"/>
    </source>
</evidence>
<dbReference type="GO" id="GO:0046872">
    <property type="term" value="F:metal ion binding"/>
    <property type="evidence" value="ECO:0007669"/>
    <property type="project" value="UniProtKB-KW"/>
</dbReference>
<dbReference type="Pfam" id="PF00652">
    <property type="entry name" value="Ricin_B_lectin"/>
    <property type="match status" value="1"/>
</dbReference>
<accession>A0A812W945</accession>
<evidence type="ECO:0000259" key="13">
    <source>
        <dbReference type="SMART" id="SM00458"/>
    </source>
</evidence>
<dbReference type="Proteomes" id="UP000649617">
    <property type="component" value="Unassembled WGS sequence"/>
</dbReference>
<dbReference type="EMBL" id="CAJNIZ010043861">
    <property type="protein sequence ID" value="CAE7670943.1"/>
    <property type="molecule type" value="Genomic_DNA"/>
</dbReference>
<dbReference type="GO" id="GO:0004653">
    <property type="term" value="F:polypeptide N-acetylgalactosaminyltransferase activity"/>
    <property type="evidence" value="ECO:0007669"/>
    <property type="project" value="TreeGrafter"/>
</dbReference>
<gene>
    <name evidence="14" type="primary">Galnt1</name>
    <name evidence="14" type="ORF">SPIL2461_LOCUS18500</name>
</gene>
<name>A0A812W945_SYMPI</name>
<organism evidence="14 15">
    <name type="scientific">Symbiodinium pilosum</name>
    <name type="common">Dinoflagellate</name>
    <dbReference type="NCBI Taxonomy" id="2952"/>
    <lineage>
        <taxon>Eukaryota</taxon>
        <taxon>Sar</taxon>
        <taxon>Alveolata</taxon>
        <taxon>Dinophyceae</taxon>
        <taxon>Suessiales</taxon>
        <taxon>Symbiodiniaceae</taxon>
        <taxon>Symbiodinium</taxon>
    </lineage>
</organism>
<comment type="subcellular location">
    <subcellularLocation>
        <location evidence="2">Golgi apparatus membrane</location>
        <topology evidence="2">Single-pass type II membrane protein</topology>
    </subcellularLocation>
</comment>
<evidence type="ECO:0000256" key="11">
    <source>
        <dbReference type="ARBA" id="ARBA00044237"/>
    </source>
</evidence>
<dbReference type="GO" id="GO:0030246">
    <property type="term" value="F:carbohydrate binding"/>
    <property type="evidence" value="ECO:0007669"/>
    <property type="project" value="UniProtKB-KW"/>
</dbReference>
<keyword evidence="10" id="KW-0464">Manganese</keyword>
<evidence type="ECO:0000256" key="1">
    <source>
        <dbReference type="ARBA" id="ARBA00001936"/>
    </source>
</evidence>
<evidence type="ECO:0000256" key="2">
    <source>
        <dbReference type="ARBA" id="ARBA00004323"/>
    </source>
</evidence>
<keyword evidence="4" id="KW-0328">Glycosyltransferase</keyword>
<evidence type="ECO:0000256" key="4">
    <source>
        <dbReference type="ARBA" id="ARBA00022676"/>
    </source>
</evidence>
<dbReference type="GO" id="GO:0000139">
    <property type="term" value="C:Golgi membrane"/>
    <property type="evidence" value="ECO:0007669"/>
    <property type="project" value="UniProtKB-SubCell"/>
</dbReference>
<evidence type="ECO:0000256" key="12">
    <source>
        <dbReference type="ARBA" id="ARBA00044259"/>
    </source>
</evidence>
<comment type="cofactor">
    <cofactor evidence="1">
        <name>Mn(2+)</name>
        <dbReference type="ChEBI" id="CHEBI:29035"/>
    </cofactor>
</comment>
<evidence type="ECO:0000256" key="3">
    <source>
        <dbReference type="ARBA" id="ARBA00004922"/>
    </source>
</evidence>
<evidence type="ECO:0000313" key="14">
    <source>
        <dbReference type="EMBL" id="CAE7670943.1"/>
    </source>
</evidence>
<dbReference type="SMART" id="SM00458">
    <property type="entry name" value="RICIN"/>
    <property type="match status" value="1"/>
</dbReference>
<evidence type="ECO:0000256" key="7">
    <source>
        <dbReference type="ARBA" id="ARBA00022734"/>
    </source>
</evidence>
<dbReference type="Gene3D" id="2.80.10.50">
    <property type="match status" value="1"/>
</dbReference>
<proteinExistence type="predicted"/>